<proteinExistence type="predicted"/>
<evidence type="ECO:0000256" key="1">
    <source>
        <dbReference type="SAM" id="MobiDB-lite"/>
    </source>
</evidence>
<sequence>MLNARFPSRLTTTTGSSEPQQESRYRTGEGPRHDPRCTFHRLDPEMTGRGACEAAIRETDAGVSIRFAAPLVSKPSEPRQAVDESAYPGLGRRSLGLLGLLHFLWEGAKLSAWSASSRSRSWATVARALTDQTSGCTISRQPAESVLYVVPPYRAELAEANLAGFDAFMGTLRADRTQIRRGFVLGELKAVHPSKFGVRYQLAQQSPQRQVFVGERLDAKLRRSYRNAFSEAAAEAGGRRVVLFYIERSSGGFATAVDAAVMLTSGDYIPADSSYEVRMADALAAAGRSYVKPLAFDGASGDAVTSAVFPDFVLIDQPNAYVEVWGLPGRESYERRKAEKLAHYQRTASTLVEWIVTGPMPVLEQASPASSARPAWAIAH</sequence>
<dbReference type="Pfam" id="PF06666">
    <property type="entry name" value="DUF1173"/>
    <property type="match status" value="1"/>
</dbReference>
<dbReference type="GeneID" id="88363392"/>
<evidence type="ECO:0008006" key="4">
    <source>
        <dbReference type="Google" id="ProtNLM"/>
    </source>
</evidence>
<keyword evidence="2" id="KW-0614">Plasmid</keyword>
<organism evidence="2 3">
    <name type="scientific">Nocardia terpenica</name>
    <dbReference type="NCBI Taxonomy" id="455432"/>
    <lineage>
        <taxon>Bacteria</taxon>
        <taxon>Bacillati</taxon>
        <taxon>Actinomycetota</taxon>
        <taxon>Actinomycetes</taxon>
        <taxon>Mycobacteriales</taxon>
        <taxon>Nocardiaceae</taxon>
        <taxon>Nocardia</taxon>
    </lineage>
</organism>
<dbReference type="EMBL" id="CP023779">
    <property type="protein sequence ID" value="ATL72517.1"/>
    <property type="molecule type" value="Genomic_DNA"/>
</dbReference>
<dbReference type="RefSeq" id="WP_098699310.1">
    <property type="nucleotide sequence ID" value="NZ_CP023779.1"/>
</dbReference>
<evidence type="ECO:0000313" key="2">
    <source>
        <dbReference type="EMBL" id="ATL72517.1"/>
    </source>
</evidence>
<dbReference type="KEGG" id="ntp:CRH09_39800"/>
<feature type="compositionally biased region" description="Polar residues" evidence="1">
    <location>
        <begin position="9"/>
        <end position="20"/>
    </location>
</feature>
<reference evidence="2 3" key="1">
    <citation type="submission" date="2017-10" db="EMBL/GenBank/DDBJ databases">
        <title>Comparative genomics between pathogenic Norcardia.</title>
        <authorList>
            <person name="Zeng L."/>
        </authorList>
    </citation>
    <scope>NUCLEOTIDE SEQUENCE [LARGE SCALE GENOMIC DNA]</scope>
    <source>
        <strain evidence="2 3">NC_YFY_NT001</strain>
        <plasmid evidence="3">Plasmid p_nc_yfy_nt001</plasmid>
    </source>
</reference>
<evidence type="ECO:0000313" key="3">
    <source>
        <dbReference type="Proteomes" id="UP000221961"/>
    </source>
</evidence>
<accession>A0A291RYX1</accession>
<geneLocation type="plasmid" evidence="3">
    <name>p_nc_yfy_nt001</name>
</geneLocation>
<feature type="compositionally biased region" description="Basic and acidic residues" evidence="1">
    <location>
        <begin position="21"/>
        <end position="36"/>
    </location>
</feature>
<protein>
    <recommendedName>
        <fullName evidence="4">DUF1173 family protein</fullName>
    </recommendedName>
</protein>
<name>A0A291RYX1_9NOCA</name>
<dbReference type="InterPro" id="IPR009553">
    <property type="entry name" value="DUF1173"/>
</dbReference>
<dbReference type="AlphaFoldDB" id="A0A291RYX1"/>
<gene>
    <name evidence="2" type="ORF">CRH09_39800</name>
</gene>
<dbReference type="Proteomes" id="UP000221961">
    <property type="component" value="Plasmid p_NC_YFY_NT001"/>
</dbReference>
<feature type="region of interest" description="Disordered" evidence="1">
    <location>
        <begin position="1"/>
        <end position="36"/>
    </location>
</feature>